<proteinExistence type="predicted"/>
<keyword evidence="1" id="KW-1277">Toxin-antitoxin system</keyword>
<dbReference type="InterPro" id="IPR007712">
    <property type="entry name" value="RelE/ParE_toxin"/>
</dbReference>
<dbReference type="SUPFAM" id="SSF143011">
    <property type="entry name" value="RelE-like"/>
    <property type="match status" value="1"/>
</dbReference>
<protein>
    <submittedName>
        <fullName evidence="2">Uncharacterized protein</fullName>
    </submittedName>
</protein>
<dbReference type="EMBL" id="CP049055">
    <property type="protein sequence ID" value="QII12360.1"/>
    <property type="molecule type" value="Genomic_DNA"/>
</dbReference>
<name>A0A6G7GRX6_KUEST</name>
<evidence type="ECO:0000313" key="3">
    <source>
        <dbReference type="Proteomes" id="UP000501926"/>
    </source>
</evidence>
<dbReference type="RefSeq" id="WP_164995080.1">
    <property type="nucleotide sequence ID" value="NZ_CP049055.1"/>
</dbReference>
<dbReference type="Proteomes" id="UP000501926">
    <property type="component" value="Chromosome"/>
</dbReference>
<evidence type="ECO:0000256" key="1">
    <source>
        <dbReference type="ARBA" id="ARBA00022649"/>
    </source>
</evidence>
<sequence length="165" mass="19396">MYEALISHEAGKYYKKQDKGTKRRLNKCIDDLSREPLFGQHIKKLYGELEGKLRYRMGNIRIVYEVNIKDKTIEIKSVRGRGDILQIRVTDRWGITLIPLLSSSFLRMMCQNSGERETRDERRRMSVVSRPSFVVPHRAENSAIIGIFEKLKCYRICRLRRSGCI</sequence>
<dbReference type="Pfam" id="PF05016">
    <property type="entry name" value="ParE_toxin"/>
    <property type="match status" value="1"/>
</dbReference>
<dbReference type="InterPro" id="IPR035093">
    <property type="entry name" value="RelE/ParE_toxin_dom_sf"/>
</dbReference>
<reference evidence="2 3" key="1">
    <citation type="submission" date="2020-02" db="EMBL/GenBank/DDBJ databases">
        <title>Newly sequenced genome of strain CSTR1 showed variability in Candidatus Kuenenia stuttgartiensis genomes.</title>
        <authorList>
            <person name="Ding C."/>
            <person name="Adrian L."/>
        </authorList>
    </citation>
    <scope>NUCLEOTIDE SEQUENCE [LARGE SCALE GENOMIC DNA]</scope>
    <source>
        <strain evidence="2 3">CSTR1</strain>
    </source>
</reference>
<accession>A0A6G7GRX6</accession>
<dbReference type="Gene3D" id="3.30.2310.20">
    <property type="entry name" value="RelE-like"/>
    <property type="match status" value="1"/>
</dbReference>
<gene>
    <name evidence="2" type="ORF">KsCSTR_29810</name>
</gene>
<dbReference type="AlphaFoldDB" id="A0A6G7GRX6"/>
<evidence type="ECO:0000313" key="2">
    <source>
        <dbReference type="EMBL" id="QII12360.1"/>
    </source>
</evidence>
<organism evidence="2 3">
    <name type="scientific">Kuenenia stuttgartiensis</name>
    <dbReference type="NCBI Taxonomy" id="174633"/>
    <lineage>
        <taxon>Bacteria</taxon>
        <taxon>Pseudomonadati</taxon>
        <taxon>Planctomycetota</taxon>
        <taxon>Candidatus Brocadiia</taxon>
        <taxon>Candidatus Brocadiales</taxon>
        <taxon>Candidatus Brocadiaceae</taxon>
        <taxon>Candidatus Kuenenia</taxon>
    </lineage>
</organism>